<dbReference type="InterPro" id="IPR005174">
    <property type="entry name" value="KIB1-4_b-propeller"/>
</dbReference>
<name>A0A8B8QWF9_9MYRT</name>
<organism evidence="2 3">
    <name type="scientific">Rhodamnia argentea</name>
    <dbReference type="NCBI Taxonomy" id="178133"/>
    <lineage>
        <taxon>Eukaryota</taxon>
        <taxon>Viridiplantae</taxon>
        <taxon>Streptophyta</taxon>
        <taxon>Embryophyta</taxon>
        <taxon>Tracheophyta</taxon>
        <taxon>Spermatophyta</taxon>
        <taxon>Magnoliopsida</taxon>
        <taxon>eudicotyledons</taxon>
        <taxon>Gunneridae</taxon>
        <taxon>Pentapetalae</taxon>
        <taxon>rosids</taxon>
        <taxon>malvids</taxon>
        <taxon>Myrtales</taxon>
        <taxon>Myrtaceae</taxon>
        <taxon>Myrtoideae</taxon>
        <taxon>Myrteae</taxon>
        <taxon>Australasian group</taxon>
        <taxon>Rhodamnia</taxon>
    </lineage>
</organism>
<dbReference type="SUPFAM" id="SSF81383">
    <property type="entry name" value="F-box domain"/>
    <property type="match status" value="1"/>
</dbReference>
<accession>A0A8B8QWF9</accession>
<evidence type="ECO:0000313" key="2">
    <source>
        <dbReference type="Proteomes" id="UP000827889"/>
    </source>
</evidence>
<reference evidence="3" key="1">
    <citation type="submission" date="2025-08" db="UniProtKB">
        <authorList>
            <consortium name="RefSeq"/>
        </authorList>
    </citation>
    <scope>IDENTIFICATION</scope>
    <source>
        <tissue evidence="3">Leaf</tissue>
    </source>
</reference>
<dbReference type="PANTHER" id="PTHR44259">
    <property type="entry name" value="OS07G0183000 PROTEIN-RELATED"/>
    <property type="match status" value="1"/>
</dbReference>
<sequence length="387" mass="44680">MSVQQADWASLPGDIMDTVLKKLGSFDEYLRVSQVCMSWFSFVMNHTELKELSRKQAPLLVIPAIDNSRDRRNLYSVIDRKTYGVQVILRYNRRCVGSSHGWLATVGRKMVITLTNPFSQRQIRLPPIFNPPKGDITKDNPYCFYLWVFKVILSDDPDLCPENCVVGVIYDHLDRLAFIKLGDECWTYVDMNLKAFTDITFSRGLLHAIDRHGKLISVDLNIDSYVGENEVEVIVPRCMPRQSDFAYIVESCSRDILMVRRFLVKQPEHKDLYLTREIRVFKLKRNSSARSGWIEVKNLDGESLFVGDSHSTSLSCSEFPGVKPNCIYYTDDYFHDGHYHYKEDGPLDMGVFDMDNGSFESHYVLDPSQKQFPPAIFIMPSFSRNFP</sequence>
<protein>
    <submittedName>
        <fullName evidence="3">F-box protein SKIP23-like</fullName>
    </submittedName>
</protein>
<dbReference type="KEGG" id="rarg:115756007"/>
<dbReference type="GeneID" id="115756007"/>
<proteinExistence type="predicted"/>
<dbReference type="SMART" id="SM00256">
    <property type="entry name" value="FBOX"/>
    <property type="match status" value="1"/>
</dbReference>
<dbReference type="InterPro" id="IPR036047">
    <property type="entry name" value="F-box-like_dom_sf"/>
</dbReference>
<keyword evidence="2" id="KW-1185">Reference proteome</keyword>
<dbReference type="InterPro" id="IPR001810">
    <property type="entry name" value="F-box_dom"/>
</dbReference>
<feature type="domain" description="F-box" evidence="1">
    <location>
        <begin position="5"/>
        <end position="52"/>
    </location>
</feature>
<evidence type="ECO:0000313" key="3">
    <source>
        <dbReference type="RefSeq" id="XP_030551531.1"/>
    </source>
</evidence>
<dbReference type="Proteomes" id="UP000827889">
    <property type="component" value="Chromosome 6"/>
</dbReference>
<dbReference type="Gene3D" id="1.20.1280.50">
    <property type="match status" value="1"/>
</dbReference>
<dbReference type="AlphaFoldDB" id="A0A8B8QWF9"/>
<dbReference type="PANTHER" id="PTHR44259:SF93">
    <property type="entry name" value="PROTEIN, PUTATIVE (DUF295)-RELATED"/>
    <property type="match status" value="1"/>
</dbReference>
<dbReference type="RefSeq" id="XP_030551531.1">
    <property type="nucleotide sequence ID" value="XM_030695671.1"/>
</dbReference>
<dbReference type="InterPro" id="IPR050942">
    <property type="entry name" value="F-box_BR-signaling"/>
</dbReference>
<dbReference type="OrthoDB" id="1519185at2759"/>
<evidence type="ECO:0000259" key="1">
    <source>
        <dbReference type="PROSITE" id="PS50181"/>
    </source>
</evidence>
<gene>
    <name evidence="3" type="primary">LOC115756007</name>
</gene>
<dbReference type="PROSITE" id="PS50181">
    <property type="entry name" value="FBOX"/>
    <property type="match status" value="1"/>
</dbReference>
<dbReference type="Pfam" id="PF03478">
    <property type="entry name" value="Beta-prop_KIB1-4"/>
    <property type="match status" value="1"/>
</dbReference>